<dbReference type="Proteomes" id="UP001497472">
    <property type="component" value="Unassembled WGS sequence"/>
</dbReference>
<comment type="caution">
    <text evidence="1">The sequence shown here is derived from an EMBL/GenBank/DDBJ whole genome shotgun (WGS) entry which is preliminary data.</text>
</comment>
<organism evidence="1 2">
    <name type="scientific">Leptosia nina</name>
    <dbReference type="NCBI Taxonomy" id="320188"/>
    <lineage>
        <taxon>Eukaryota</taxon>
        <taxon>Metazoa</taxon>
        <taxon>Ecdysozoa</taxon>
        <taxon>Arthropoda</taxon>
        <taxon>Hexapoda</taxon>
        <taxon>Insecta</taxon>
        <taxon>Pterygota</taxon>
        <taxon>Neoptera</taxon>
        <taxon>Endopterygota</taxon>
        <taxon>Lepidoptera</taxon>
        <taxon>Glossata</taxon>
        <taxon>Ditrysia</taxon>
        <taxon>Papilionoidea</taxon>
        <taxon>Pieridae</taxon>
        <taxon>Pierinae</taxon>
        <taxon>Leptosia</taxon>
    </lineage>
</organism>
<keyword evidence="2" id="KW-1185">Reference proteome</keyword>
<evidence type="ECO:0000313" key="2">
    <source>
        <dbReference type="Proteomes" id="UP001497472"/>
    </source>
</evidence>
<sequence>MAKYRHLHDFATKNLSIGNLDLYKVNVISIFSVAPDVRQNDYYCCYSPGNRAGNKMSTLYAETCEDRACFVLMNSFHIRVPYEDEDRKLI</sequence>
<accession>A0AAV1K5V2</accession>
<name>A0AAV1K5V2_9NEOP</name>
<proteinExistence type="predicted"/>
<reference evidence="1 2" key="1">
    <citation type="submission" date="2023-11" db="EMBL/GenBank/DDBJ databases">
        <authorList>
            <person name="Okamura Y."/>
        </authorList>
    </citation>
    <scope>NUCLEOTIDE SEQUENCE [LARGE SCALE GENOMIC DNA]</scope>
</reference>
<evidence type="ECO:0000313" key="1">
    <source>
        <dbReference type="EMBL" id="CAK1556418.1"/>
    </source>
</evidence>
<dbReference type="AlphaFoldDB" id="A0AAV1K5V2"/>
<gene>
    <name evidence="1" type="ORF">LNINA_LOCUS15169</name>
</gene>
<protein>
    <submittedName>
        <fullName evidence="1">Uncharacterized protein</fullName>
    </submittedName>
</protein>
<dbReference type="EMBL" id="CAVLEF010000283">
    <property type="protein sequence ID" value="CAK1556418.1"/>
    <property type="molecule type" value="Genomic_DNA"/>
</dbReference>